<dbReference type="InterPro" id="IPR050525">
    <property type="entry name" value="ECM_Assembly_Org"/>
</dbReference>
<dbReference type="InterPro" id="IPR013783">
    <property type="entry name" value="Ig-like_fold"/>
</dbReference>
<feature type="domain" description="VWFA" evidence="3">
    <location>
        <begin position="36"/>
        <end position="172"/>
    </location>
</feature>
<feature type="domain" description="Fibronectin type-III" evidence="4">
    <location>
        <begin position="507"/>
        <end position="592"/>
    </location>
</feature>
<gene>
    <name evidence="5" type="primary">COL6A3</name>
    <name evidence="5" type="ORF">L345_05974</name>
</gene>
<evidence type="ECO:0000259" key="4">
    <source>
        <dbReference type="PROSITE" id="PS50853"/>
    </source>
</evidence>
<feature type="domain" description="VWFA" evidence="3">
    <location>
        <begin position="252"/>
        <end position="448"/>
    </location>
</feature>
<dbReference type="PROSITE" id="PS50234">
    <property type="entry name" value="VWFA"/>
    <property type="match status" value="2"/>
</dbReference>
<proteinExistence type="predicted"/>
<organism evidence="5 6">
    <name type="scientific">Ophiophagus hannah</name>
    <name type="common">King cobra</name>
    <name type="synonym">Naja hannah</name>
    <dbReference type="NCBI Taxonomy" id="8665"/>
    <lineage>
        <taxon>Eukaryota</taxon>
        <taxon>Metazoa</taxon>
        <taxon>Chordata</taxon>
        <taxon>Craniata</taxon>
        <taxon>Vertebrata</taxon>
        <taxon>Euteleostomi</taxon>
        <taxon>Lepidosauria</taxon>
        <taxon>Squamata</taxon>
        <taxon>Bifurcata</taxon>
        <taxon>Unidentata</taxon>
        <taxon>Episquamata</taxon>
        <taxon>Toxicofera</taxon>
        <taxon>Serpentes</taxon>
        <taxon>Colubroidea</taxon>
        <taxon>Elapidae</taxon>
        <taxon>Elapinae</taxon>
        <taxon>Ophiophagus</taxon>
    </lineage>
</organism>
<evidence type="ECO:0000259" key="3">
    <source>
        <dbReference type="PROSITE" id="PS50234"/>
    </source>
</evidence>
<dbReference type="InterPro" id="IPR036116">
    <property type="entry name" value="FN3_sf"/>
</dbReference>
<reference evidence="5 6" key="1">
    <citation type="journal article" date="2013" name="Proc. Natl. Acad. Sci. U.S.A.">
        <title>The king cobra genome reveals dynamic gene evolution and adaptation in the snake venom system.</title>
        <authorList>
            <person name="Vonk F.J."/>
            <person name="Casewell N.R."/>
            <person name="Henkel C.V."/>
            <person name="Heimberg A.M."/>
            <person name="Jansen H.J."/>
            <person name="McCleary R.J."/>
            <person name="Kerkkamp H.M."/>
            <person name="Vos R.A."/>
            <person name="Guerreiro I."/>
            <person name="Calvete J.J."/>
            <person name="Wuster W."/>
            <person name="Woods A.E."/>
            <person name="Logan J.M."/>
            <person name="Harrison R.A."/>
            <person name="Castoe T.A."/>
            <person name="de Koning A.P."/>
            <person name="Pollock D.D."/>
            <person name="Yandell M."/>
            <person name="Calderon D."/>
            <person name="Renjifo C."/>
            <person name="Currier R.B."/>
            <person name="Salgado D."/>
            <person name="Pla D."/>
            <person name="Sanz L."/>
            <person name="Hyder A.S."/>
            <person name="Ribeiro J.M."/>
            <person name="Arntzen J.W."/>
            <person name="van den Thillart G.E."/>
            <person name="Boetzer M."/>
            <person name="Pirovano W."/>
            <person name="Dirks R.P."/>
            <person name="Spaink H.P."/>
            <person name="Duboule D."/>
            <person name="McGlinn E."/>
            <person name="Kini R.M."/>
            <person name="Richardson M.K."/>
        </authorList>
    </citation>
    <scope>NUCLEOTIDE SEQUENCE</scope>
    <source>
        <tissue evidence="5">Blood</tissue>
    </source>
</reference>
<dbReference type="OrthoDB" id="6132182at2759"/>
<dbReference type="Gene3D" id="3.40.50.410">
    <property type="entry name" value="von Willebrand factor, type A domain"/>
    <property type="match status" value="2"/>
</dbReference>
<dbReference type="PROSITE" id="PS50853">
    <property type="entry name" value="FN3"/>
    <property type="match status" value="1"/>
</dbReference>
<sequence length="592" mass="65917">MGGKGESRDHCTLIRNIKDKCPCCYGPKECPVYPTELAFALDTAAGGNADTFNRMKDTVVSIVNNITITESNCPRGARVALVTYNSEVTTEIRFADSRKKKDLVKQIEDLQFVQTSKQRSLETAMAFVARNTFKRARSGFLMRKVAVFFTNGPTKASPQLNEAVLRLYNAGVVPVFLTNREDRVLTNALQINNTGGQAFAFTGGAGQLAATLRKVFTCHICLDVCDPDPSCGIQRGGFGRDRRAAPTDVDIDIAFIVDSSESTTQMQFKEIKSYISYIVNQLETSSDPKVSQHHARVAIVQHAPFEFQSNSSISPVKVELSLTDYGPRDKLTDFIQNQMSQLYGTRAVATAVDYTMRHIFESAPNPRDHKVIVLMMTGGIEKEELEHLQKVIVEAKCKGYFVVIIGIGRNINIPSIYSLASEPNDVFFKYADMASELHEEPLLRFGSLLPSFINSENTFYLSPDIRKKCDLFQGDQPIKKFGQKQLNIPNNVTVTPAVTEKLEVIKHNGEVKITDITENSAKLHWMIPEPQKVYIYHITVTSAHDHSLVVKLNLTSNERVIGGLQSGEKYDVTITGYHNAQAKATYRGTFNT</sequence>
<dbReference type="FunFam" id="3.40.50.410:FF:000016">
    <property type="entry name" value="Collagen type VI alpha 3 chain"/>
    <property type="match status" value="1"/>
</dbReference>
<keyword evidence="2" id="KW-0964">Secreted</keyword>
<comment type="subcellular location">
    <subcellularLocation>
        <location evidence="1">Secreted</location>
        <location evidence="1">Extracellular space</location>
        <location evidence="1">Extracellular matrix</location>
    </subcellularLocation>
</comment>
<protein>
    <submittedName>
        <fullName evidence="5">Collagen alpha-3(VI) chain</fullName>
    </submittedName>
</protein>
<comment type="caution">
    <text evidence="5">The sequence shown here is derived from an EMBL/GenBank/DDBJ whole genome shotgun (WGS) entry which is preliminary data.</text>
</comment>
<keyword evidence="6" id="KW-1185">Reference proteome</keyword>
<evidence type="ECO:0000313" key="6">
    <source>
        <dbReference type="Proteomes" id="UP000018936"/>
    </source>
</evidence>
<name>V8P1Q5_OPHHA</name>
<dbReference type="CDD" id="cd01450">
    <property type="entry name" value="vWFA_subfamily_ECM"/>
    <property type="match status" value="2"/>
</dbReference>
<evidence type="ECO:0000313" key="5">
    <source>
        <dbReference type="EMBL" id="ETE68230.1"/>
    </source>
</evidence>
<dbReference type="AlphaFoldDB" id="V8P1Q5"/>
<dbReference type="Proteomes" id="UP000018936">
    <property type="component" value="Unassembled WGS sequence"/>
</dbReference>
<dbReference type="Pfam" id="PF00041">
    <property type="entry name" value="fn3"/>
    <property type="match status" value="1"/>
</dbReference>
<dbReference type="SUPFAM" id="SSF49265">
    <property type="entry name" value="Fibronectin type III"/>
    <property type="match status" value="1"/>
</dbReference>
<dbReference type="Pfam" id="PF00092">
    <property type="entry name" value="VWA"/>
    <property type="match status" value="2"/>
</dbReference>
<dbReference type="InterPro" id="IPR002035">
    <property type="entry name" value="VWF_A"/>
</dbReference>
<dbReference type="SUPFAM" id="SSF53300">
    <property type="entry name" value="vWA-like"/>
    <property type="match status" value="2"/>
</dbReference>
<dbReference type="SMART" id="SM00327">
    <property type="entry name" value="VWA"/>
    <property type="match status" value="2"/>
</dbReference>
<dbReference type="GO" id="GO:0005581">
    <property type="term" value="C:collagen trimer"/>
    <property type="evidence" value="ECO:0007669"/>
    <property type="project" value="UniProtKB-KW"/>
</dbReference>
<dbReference type="PANTHER" id="PTHR24020:SF84">
    <property type="entry name" value="VWFA DOMAIN-CONTAINING PROTEIN"/>
    <property type="match status" value="1"/>
</dbReference>
<feature type="non-terminal residue" evidence="5">
    <location>
        <position position="592"/>
    </location>
</feature>
<dbReference type="EMBL" id="AZIM01001069">
    <property type="protein sequence ID" value="ETE68230.1"/>
    <property type="molecule type" value="Genomic_DNA"/>
</dbReference>
<dbReference type="CDD" id="cd00063">
    <property type="entry name" value="FN3"/>
    <property type="match status" value="1"/>
</dbReference>
<accession>V8P1Q5</accession>
<dbReference type="FunFam" id="3.40.50.410:FF:000021">
    <property type="entry name" value="Collagen, type VI, alpha 3"/>
    <property type="match status" value="1"/>
</dbReference>
<keyword evidence="2" id="KW-0272">Extracellular matrix</keyword>
<evidence type="ECO:0000256" key="1">
    <source>
        <dbReference type="ARBA" id="ARBA00004498"/>
    </source>
</evidence>
<dbReference type="PANTHER" id="PTHR24020">
    <property type="entry name" value="COLLAGEN ALPHA"/>
    <property type="match status" value="1"/>
</dbReference>
<dbReference type="Gene3D" id="2.60.40.10">
    <property type="entry name" value="Immunoglobulins"/>
    <property type="match status" value="1"/>
</dbReference>
<evidence type="ECO:0000256" key="2">
    <source>
        <dbReference type="ARBA" id="ARBA00022530"/>
    </source>
</evidence>
<dbReference type="InterPro" id="IPR003961">
    <property type="entry name" value="FN3_dom"/>
</dbReference>
<dbReference type="InterPro" id="IPR036465">
    <property type="entry name" value="vWFA_dom_sf"/>
</dbReference>
<keyword evidence="5" id="KW-0176">Collagen</keyword>